<keyword evidence="2" id="KW-1185">Reference proteome</keyword>
<dbReference type="InterPro" id="IPR050783">
    <property type="entry name" value="Oxylipin_biosynth_metab"/>
</dbReference>
<dbReference type="GO" id="GO:0006979">
    <property type="term" value="P:response to oxidative stress"/>
    <property type="evidence" value="ECO:0007669"/>
    <property type="project" value="InterPro"/>
</dbReference>
<gene>
    <name evidence="1" type="ORF">TOPH_06193</name>
</gene>
<dbReference type="GO" id="GO:0004601">
    <property type="term" value="F:peroxidase activity"/>
    <property type="evidence" value="ECO:0007669"/>
    <property type="project" value="InterPro"/>
</dbReference>
<dbReference type="OrthoDB" id="823504at2759"/>
<evidence type="ECO:0000313" key="2">
    <source>
        <dbReference type="Proteomes" id="UP000036947"/>
    </source>
</evidence>
<evidence type="ECO:0000313" key="1">
    <source>
        <dbReference type="EMBL" id="KND89130.1"/>
    </source>
</evidence>
<dbReference type="PANTHER" id="PTHR11903:SF37">
    <property type="entry name" value="PSI-PRODUCING OXYGENASE A"/>
    <property type="match status" value="1"/>
</dbReference>
<dbReference type="EMBL" id="LFRF01000020">
    <property type="protein sequence ID" value="KND89130.1"/>
    <property type="molecule type" value="Genomic_DNA"/>
</dbReference>
<proteinExistence type="predicted"/>
<dbReference type="InterPro" id="IPR037120">
    <property type="entry name" value="Haem_peroxidase_sf_animal"/>
</dbReference>
<comment type="caution">
    <text evidence="1">The sequence shown here is derived from an EMBL/GenBank/DDBJ whole genome shotgun (WGS) entry which is preliminary data.</text>
</comment>
<sequence>MRSNQKLSPNGRNVHTNLIELLNDIRHDLLSQTGRVLPDHSDWKLDPREDFSQVFDSEGTPQEIGTNATSGRDEAWTRMVSSSKYLAPMPILTCLSKDSSKVSGGKWPPNIPEDHEQWSCYGLKRSSDGNFSDAEFVGLLQAGTESVAGTSFWCSKCPSCSQGSRNALDSARMSVEPSDLEPYSAFIESPYGHPDTIELYQGLLSRETKKSMVPGSGMCPGFTTSFAILSDAVAVVRGDRFYSVDYNPSNLTLEIFQRKNNFNKANTDFDVAGGGVMYKVLTRAFPAWYRANGVYPLYPFTTLEANLEIFQRLSTSKELDFDILNVMRKATYYVR</sequence>
<dbReference type="SUPFAM" id="SSF48113">
    <property type="entry name" value="Heme-dependent peroxidases"/>
    <property type="match status" value="1"/>
</dbReference>
<name>A0A0L0N5P3_TOLOC</name>
<dbReference type="AlphaFoldDB" id="A0A0L0N5P3"/>
<accession>A0A0L0N5P3</accession>
<dbReference type="GO" id="GO:0020037">
    <property type="term" value="F:heme binding"/>
    <property type="evidence" value="ECO:0007669"/>
    <property type="project" value="InterPro"/>
</dbReference>
<dbReference type="PANTHER" id="PTHR11903">
    <property type="entry name" value="PROSTAGLANDIN G/H SYNTHASE"/>
    <property type="match status" value="1"/>
</dbReference>
<reference evidence="1 2" key="1">
    <citation type="journal article" date="2015" name="BMC Genomics">
        <title>The genome of the truffle-parasite Tolypocladium ophioglossoides and the evolution of antifungal peptaibiotics.</title>
        <authorList>
            <person name="Quandt C.A."/>
            <person name="Bushley K.E."/>
            <person name="Spatafora J.W."/>
        </authorList>
    </citation>
    <scope>NUCLEOTIDE SEQUENCE [LARGE SCALE GENOMIC DNA]</scope>
    <source>
        <strain evidence="1 2">CBS 100239</strain>
    </source>
</reference>
<dbReference type="Gene3D" id="1.10.640.10">
    <property type="entry name" value="Haem peroxidase domain superfamily, animal type"/>
    <property type="match status" value="1"/>
</dbReference>
<dbReference type="InterPro" id="IPR010255">
    <property type="entry name" value="Haem_peroxidase_sf"/>
</dbReference>
<protein>
    <submittedName>
        <fullName evidence="1">Linoleate diol synthase</fullName>
    </submittedName>
</protein>
<organism evidence="1 2">
    <name type="scientific">Tolypocladium ophioglossoides (strain CBS 100239)</name>
    <name type="common">Snaketongue truffleclub</name>
    <name type="synonym">Elaphocordyceps ophioglossoides</name>
    <dbReference type="NCBI Taxonomy" id="1163406"/>
    <lineage>
        <taxon>Eukaryota</taxon>
        <taxon>Fungi</taxon>
        <taxon>Dikarya</taxon>
        <taxon>Ascomycota</taxon>
        <taxon>Pezizomycotina</taxon>
        <taxon>Sordariomycetes</taxon>
        <taxon>Hypocreomycetidae</taxon>
        <taxon>Hypocreales</taxon>
        <taxon>Ophiocordycipitaceae</taxon>
        <taxon>Tolypocladium</taxon>
    </lineage>
</organism>
<dbReference type="Proteomes" id="UP000036947">
    <property type="component" value="Unassembled WGS sequence"/>
</dbReference>
<dbReference type="STRING" id="1163406.A0A0L0N5P3"/>